<protein>
    <submittedName>
        <fullName evidence="3">Uncharacterized protein</fullName>
    </submittedName>
</protein>
<dbReference type="OMA" id="QTIRWLP"/>
<feature type="region of interest" description="Disordered" evidence="1">
    <location>
        <begin position="129"/>
        <end position="153"/>
    </location>
</feature>
<evidence type="ECO:0000313" key="4">
    <source>
        <dbReference type="Proteomes" id="UP000026962"/>
    </source>
</evidence>
<accession>A0A0E0KI82</accession>
<dbReference type="Gramene" id="OPUNC03G29060.1">
    <property type="protein sequence ID" value="OPUNC03G29060.1"/>
    <property type="gene ID" value="OPUNC03G29060"/>
</dbReference>
<dbReference type="EnsemblPlants" id="OPUNC03G29060.1">
    <property type="protein sequence ID" value="OPUNC03G29060.1"/>
    <property type="gene ID" value="OPUNC03G29060"/>
</dbReference>
<dbReference type="Proteomes" id="UP000026962">
    <property type="component" value="Chromosome 3"/>
</dbReference>
<name>A0A0E0KI82_ORYPU</name>
<dbReference type="AlphaFoldDB" id="A0A0E0KI82"/>
<reference evidence="3" key="2">
    <citation type="submission" date="2018-05" db="EMBL/GenBank/DDBJ databases">
        <title>OpunRS2 (Oryza punctata Reference Sequence Version 2).</title>
        <authorList>
            <person name="Zhang J."/>
            <person name="Kudrna D."/>
            <person name="Lee S."/>
            <person name="Talag J."/>
            <person name="Welchert J."/>
            <person name="Wing R.A."/>
        </authorList>
    </citation>
    <scope>NUCLEOTIDE SEQUENCE [LARGE SCALE GENOMIC DNA]</scope>
</reference>
<evidence type="ECO:0000313" key="3">
    <source>
        <dbReference type="EnsemblPlants" id="OPUNC03G29060.1"/>
    </source>
</evidence>
<keyword evidence="2" id="KW-0732">Signal</keyword>
<evidence type="ECO:0000256" key="2">
    <source>
        <dbReference type="SAM" id="SignalP"/>
    </source>
</evidence>
<reference evidence="3" key="1">
    <citation type="submission" date="2015-04" db="UniProtKB">
        <authorList>
            <consortium name="EnsemblPlants"/>
        </authorList>
    </citation>
    <scope>IDENTIFICATION</scope>
</reference>
<keyword evidence="4" id="KW-1185">Reference proteome</keyword>
<feature type="chain" id="PRO_5002365314" evidence="2">
    <location>
        <begin position="29"/>
        <end position="153"/>
    </location>
</feature>
<dbReference type="HOGENOM" id="CLU_148316_0_0_1"/>
<organism evidence="3">
    <name type="scientific">Oryza punctata</name>
    <name type="common">Red rice</name>
    <dbReference type="NCBI Taxonomy" id="4537"/>
    <lineage>
        <taxon>Eukaryota</taxon>
        <taxon>Viridiplantae</taxon>
        <taxon>Streptophyta</taxon>
        <taxon>Embryophyta</taxon>
        <taxon>Tracheophyta</taxon>
        <taxon>Spermatophyta</taxon>
        <taxon>Magnoliopsida</taxon>
        <taxon>Liliopsida</taxon>
        <taxon>Poales</taxon>
        <taxon>Poaceae</taxon>
        <taxon>BOP clade</taxon>
        <taxon>Oryzoideae</taxon>
        <taxon>Oryzeae</taxon>
        <taxon>Oryzinae</taxon>
        <taxon>Oryza</taxon>
    </lineage>
</organism>
<evidence type="ECO:0000256" key="1">
    <source>
        <dbReference type="SAM" id="MobiDB-lite"/>
    </source>
</evidence>
<sequence length="153" mass="15670">MQTIRWLPLHASLCSFVLMSLLVQSSHAARPSPGELQGWQAAAAAVGSSAEKQLVDPRIITAGAGRVADVVAAPPAPVMTTTTAGSVGDDRRRSGGDDVLLLPRRGRSVALVMARAARRALAEAAAASSATDGSGPSCHSNNVHITCSPPLQN</sequence>
<feature type="compositionally biased region" description="Polar residues" evidence="1">
    <location>
        <begin position="131"/>
        <end position="153"/>
    </location>
</feature>
<proteinExistence type="predicted"/>
<feature type="signal peptide" evidence="2">
    <location>
        <begin position="1"/>
        <end position="28"/>
    </location>
</feature>